<comment type="caution">
    <text evidence="5">The sequence shown here is derived from an EMBL/GenBank/DDBJ whole genome shotgun (WGS) entry which is preliminary data.</text>
</comment>
<dbReference type="InterPro" id="IPR007422">
    <property type="entry name" value="Peptidase_Prp"/>
</dbReference>
<dbReference type="GO" id="GO:0042254">
    <property type="term" value="P:ribosome biogenesis"/>
    <property type="evidence" value="ECO:0007669"/>
    <property type="project" value="UniProtKB-KW"/>
</dbReference>
<dbReference type="SUPFAM" id="SSF118010">
    <property type="entry name" value="TM1457-like"/>
    <property type="match status" value="1"/>
</dbReference>
<evidence type="ECO:0008006" key="6">
    <source>
        <dbReference type="Google" id="ProtNLM"/>
    </source>
</evidence>
<dbReference type="InterPro" id="IPR036764">
    <property type="entry name" value="Peptidase_Prp_sf"/>
</dbReference>
<keyword evidence="2" id="KW-0645">Protease</keyword>
<name>A0A645EI31_9ZZZZ</name>
<evidence type="ECO:0000256" key="3">
    <source>
        <dbReference type="ARBA" id="ARBA00022801"/>
    </source>
</evidence>
<gene>
    <name evidence="5" type="ORF">SDC9_147447</name>
</gene>
<proteinExistence type="predicted"/>
<dbReference type="GO" id="GO:0006508">
    <property type="term" value="P:proteolysis"/>
    <property type="evidence" value="ECO:0007669"/>
    <property type="project" value="UniProtKB-KW"/>
</dbReference>
<dbReference type="PANTHER" id="PTHR39178:SF1">
    <property type="entry name" value="RIBOSOMAL-PROCESSING CYSTEINE PROTEASE PRP"/>
    <property type="match status" value="1"/>
</dbReference>
<protein>
    <recommendedName>
        <fullName evidence="6">Ribosomal-processing cysteine protease Prp</fullName>
    </recommendedName>
</protein>
<dbReference type="CDD" id="cd16332">
    <property type="entry name" value="Prp-like"/>
    <property type="match status" value="1"/>
</dbReference>
<evidence type="ECO:0000256" key="1">
    <source>
        <dbReference type="ARBA" id="ARBA00022517"/>
    </source>
</evidence>
<organism evidence="5">
    <name type="scientific">bioreactor metagenome</name>
    <dbReference type="NCBI Taxonomy" id="1076179"/>
    <lineage>
        <taxon>unclassified sequences</taxon>
        <taxon>metagenomes</taxon>
        <taxon>ecological metagenomes</taxon>
    </lineage>
</organism>
<reference evidence="5" key="1">
    <citation type="submission" date="2019-08" db="EMBL/GenBank/DDBJ databases">
        <authorList>
            <person name="Kucharzyk K."/>
            <person name="Murdoch R.W."/>
            <person name="Higgins S."/>
            <person name="Loffler F."/>
        </authorList>
    </citation>
    <scope>NUCLEOTIDE SEQUENCE</scope>
</reference>
<evidence type="ECO:0000256" key="2">
    <source>
        <dbReference type="ARBA" id="ARBA00022670"/>
    </source>
</evidence>
<dbReference type="Gene3D" id="3.30.70.1490">
    <property type="entry name" value="Cysteine protease Prp"/>
    <property type="match status" value="1"/>
</dbReference>
<keyword evidence="3" id="KW-0378">Hydrolase</keyword>
<keyword evidence="4" id="KW-0788">Thiol protease</keyword>
<sequence>MITVTVIREKGEIVSVEASGHSGYAEAGKDIVCAGVSALIQALATGVSDVAHIESASLSVDPESTTMKIGWPRSHSKEIRILTETIVFSLKAIAESYGVYVNFVEVQK</sequence>
<dbReference type="GO" id="GO:0008234">
    <property type="term" value="F:cysteine-type peptidase activity"/>
    <property type="evidence" value="ECO:0007669"/>
    <property type="project" value="UniProtKB-KW"/>
</dbReference>
<evidence type="ECO:0000313" key="5">
    <source>
        <dbReference type="EMBL" id="MPN00253.1"/>
    </source>
</evidence>
<keyword evidence="1" id="KW-0690">Ribosome biogenesis</keyword>
<accession>A0A645EI31</accession>
<dbReference type="EMBL" id="VSSQ01046288">
    <property type="protein sequence ID" value="MPN00253.1"/>
    <property type="molecule type" value="Genomic_DNA"/>
</dbReference>
<evidence type="ECO:0000256" key="4">
    <source>
        <dbReference type="ARBA" id="ARBA00022807"/>
    </source>
</evidence>
<dbReference type="Pfam" id="PF04327">
    <property type="entry name" value="Peptidase_Prp"/>
    <property type="match status" value="1"/>
</dbReference>
<dbReference type="AlphaFoldDB" id="A0A645EI31"/>
<dbReference type="PANTHER" id="PTHR39178">
    <property type="entry name" value="HYPOTHETICAL RIBOSOME-ASSOCIATED PROTEIN"/>
    <property type="match status" value="1"/>
</dbReference>